<evidence type="ECO:0000313" key="2">
    <source>
        <dbReference type="EMBL" id="KAG8095563.1"/>
    </source>
</evidence>
<evidence type="ECO:0000256" key="1">
    <source>
        <dbReference type="SAM" id="Phobius"/>
    </source>
</evidence>
<feature type="transmembrane region" description="Helical" evidence="1">
    <location>
        <begin position="58"/>
        <end position="77"/>
    </location>
</feature>
<comment type="caution">
    <text evidence="2">The sequence shown here is derived from an EMBL/GenBank/DDBJ whole genome shotgun (WGS) entry which is preliminary data.</text>
</comment>
<dbReference type="Proteomes" id="UP000729402">
    <property type="component" value="Unassembled WGS sequence"/>
</dbReference>
<keyword evidence="1" id="KW-1133">Transmembrane helix</keyword>
<protein>
    <submittedName>
        <fullName evidence="2">Uncharacterized protein</fullName>
    </submittedName>
</protein>
<accession>A0A8J6BZV1</accession>
<reference evidence="2" key="1">
    <citation type="journal article" date="2021" name="bioRxiv">
        <title>Whole Genome Assembly and Annotation of Northern Wild Rice, Zizania palustris L., Supports a Whole Genome Duplication in the Zizania Genus.</title>
        <authorList>
            <person name="Haas M."/>
            <person name="Kono T."/>
            <person name="Macchietto M."/>
            <person name="Millas R."/>
            <person name="McGilp L."/>
            <person name="Shao M."/>
            <person name="Duquette J."/>
            <person name="Hirsch C.N."/>
            <person name="Kimball J."/>
        </authorList>
    </citation>
    <scope>NUCLEOTIDE SEQUENCE</scope>
    <source>
        <tissue evidence="2">Fresh leaf tissue</tissue>
    </source>
</reference>
<keyword evidence="1" id="KW-0472">Membrane</keyword>
<dbReference type="AlphaFoldDB" id="A0A8J6BZV1"/>
<name>A0A8J6BZV1_ZIZPA</name>
<organism evidence="2 3">
    <name type="scientific">Zizania palustris</name>
    <name type="common">Northern wild rice</name>
    <dbReference type="NCBI Taxonomy" id="103762"/>
    <lineage>
        <taxon>Eukaryota</taxon>
        <taxon>Viridiplantae</taxon>
        <taxon>Streptophyta</taxon>
        <taxon>Embryophyta</taxon>
        <taxon>Tracheophyta</taxon>
        <taxon>Spermatophyta</taxon>
        <taxon>Magnoliopsida</taxon>
        <taxon>Liliopsida</taxon>
        <taxon>Poales</taxon>
        <taxon>Poaceae</taxon>
        <taxon>BOP clade</taxon>
        <taxon>Oryzoideae</taxon>
        <taxon>Oryzeae</taxon>
        <taxon>Zizaniinae</taxon>
        <taxon>Zizania</taxon>
    </lineage>
</organism>
<reference evidence="2" key="2">
    <citation type="submission" date="2021-02" db="EMBL/GenBank/DDBJ databases">
        <authorList>
            <person name="Kimball J.A."/>
            <person name="Haas M.W."/>
            <person name="Macchietto M."/>
            <person name="Kono T."/>
            <person name="Duquette J."/>
            <person name="Shao M."/>
        </authorList>
    </citation>
    <scope>NUCLEOTIDE SEQUENCE</scope>
    <source>
        <tissue evidence="2">Fresh leaf tissue</tissue>
    </source>
</reference>
<dbReference type="EMBL" id="JAAALK010000080">
    <property type="protein sequence ID" value="KAG8095563.1"/>
    <property type="molecule type" value="Genomic_DNA"/>
</dbReference>
<keyword evidence="1" id="KW-0812">Transmembrane</keyword>
<gene>
    <name evidence="2" type="ORF">GUJ93_ZPchr0012g20213</name>
</gene>
<evidence type="ECO:0000313" key="3">
    <source>
        <dbReference type="Proteomes" id="UP000729402"/>
    </source>
</evidence>
<proteinExistence type="predicted"/>
<keyword evidence="3" id="KW-1185">Reference proteome</keyword>
<sequence>MPYCAGLLADDTDALPTFTYREWVAASVAPLVSVCSGDGRRADDSRGKERVAVESMKFVVIVVTFAINHIVFVHQFWCNGGPIYMAYLD</sequence>